<name>A0A9X7Z4G3_9BACL</name>
<accession>A0A9X7Z4G3</accession>
<keyword evidence="2 3" id="KW-0378">Hydrolase</keyword>
<evidence type="ECO:0000313" key="5">
    <source>
        <dbReference type="Proteomes" id="UP000663505"/>
    </source>
</evidence>
<keyword evidence="1 3" id="KW-0145">Chemotaxis</keyword>
<dbReference type="RefSeq" id="WP_206654733.1">
    <property type="nucleotide sequence ID" value="NZ_CP071182.1"/>
</dbReference>
<dbReference type="InterPro" id="IPR011324">
    <property type="entry name" value="Cytotoxic_necrot_fac-like_cat"/>
</dbReference>
<dbReference type="PANTHER" id="PTHR35147:SF1">
    <property type="entry name" value="CHEMORECEPTOR GLUTAMINE DEAMIDASE CHED-RELATED"/>
    <property type="match status" value="1"/>
</dbReference>
<dbReference type="CDD" id="cd16352">
    <property type="entry name" value="CheD"/>
    <property type="match status" value="1"/>
</dbReference>
<comment type="catalytic activity">
    <reaction evidence="3">
        <text>L-glutaminyl-[protein] + H2O = L-glutamyl-[protein] + NH4(+)</text>
        <dbReference type="Rhea" id="RHEA:16441"/>
        <dbReference type="Rhea" id="RHEA-COMP:10207"/>
        <dbReference type="Rhea" id="RHEA-COMP:10208"/>
        <dbReference type="ChEBI" id="CHEBI:15377"/>
        <dbReference type="ChEBI" id="CHEBI:28938"/>
        <dbReference type="ChEBI" id="CHEBI:29973"/>
        <dbReference type="ChEBI" id="CHEBI:30011"/>
        <dbReference type="EC" id="3.5.1.44"/>
    </reaction>
</comment>
<dbReference type="Gene3D" id="3.30.1330.200">
    <property type="match status" value="1"/>
</dbReference>
<keyword evidence="5" id="KW-1185">Reference proteome</keyword>
<dbReference type="SUPFAM" id="SSF64438">
    <property type="entry name" value="CNF1/YfiH-like putative cysteine hydrolases"/>
    <property type="match status" value="1"/>
</dbReference>
<proteinExistence type="inferred from homology"/>
<dbReference type="InterPro" id="IPR038592">
    <property type="entry name" value="CheD-like_sf"/>
</dbReference>
<dbReference type="EMBL" id="CP071182">
    <property type="protein sequence ID" value="QSO45362.1"/>
    <property type="molecule type" value="Genomic_DNA"/>
</dbReference>
<dbReference type="Proteomes" id="UP000663505">
    <property type="component" value="Chromosome"/>
</dbReference>
<organism evidence="4 5">
    <name type="scientific">Alicyclobacillus mengziensis</name>
    <dbReference type="NCBI Taxonomy" id="2931921"/>
    <lineage>
        <taxon>Bacteria</taxon>
        <taxon>Bacillati</taxon>
        <taxon>Bacillota</taxon>
        <taxon>Bacilli</taxon>
        <taxon>Bacillales</taxon>
        <taxon>Alicyclobacillaceae</taxon>
        <taxon>Alicyclobacillus</taxon>
    </lineage>
</organism>
<evidence type="ECO:0000256" key="1">
    <source>
        <dbReference type="ARBA" id="ARBA00022500"/>
    </source>
</evidence>
<comment type="function">
    <text evidence="3">Probably deamidates glutamine residues to glutamate on methyl-accepting chemotaxis receptors (MCPs), playing an important role in chemotaxis.</text>
</comment>
<dbReference type="Pfam" id="PF03975">
    <property type="entry name" value="CheD"/>
    <property type="match status" value="1"/>
</dbReference>
<comment type="similarity">
    <text evidence="3">Belongs to the CheD family.</text>
</comment>
<protein>
    <recommendedName>
        <fullName evidence="3">Probable chemoreceptor glutamine deamidase CheD</fullName>
        <ecNumber evidence="3">3.5.1.44</ecNumber>
    </recommendedName>
</protein>
<dbReference type="AlphaFoldDB" id="A0A9X7Z4G3"/>
<evidence type="ECO:0000256" key="2">
    <source>
        <dbReference type="ARBA" id="ARBA00022801"/>
    </source>
</evidence>
<dbReference type="KEGG" id="afx:JZ786_12230"/>
<reference evidence="4 5" key="1">
    <citation type="submission" date="2021-02" db="EMBL/GenBank/DDBJ databases">
        <title>Alicyclobacillus curvatus sp. nov. and Alicyclobacillus mengziensis sp. nov., two acidophilic bacteria isolated from acid mine drainage.</title>
        <authorList>
            <person name="Huang Y."/>
        </authorList>
    </citation>
    <scope>NUCLEOTIDE SEQUENCE [LARGE SCALE GENOMIC DNA]</scope>
    <source>
        <strain evidence="4 5">S30H14</strain>
    </source>
</reference>
<sequence length="174" mass="18490">MSDYSEQVEVVCRIGIADGAVVSRPDRLRTSGLGSCVGLVMYDVLTGLSGMVHVMLPTAPADFAERLRVDGVKPQKYADSAVLWLVSELQNRGSTIRNLRAKMAGGAQMFASAGRSDVLRVGPRNVEAVETALTGCSIPLLAKDVGGTEGRTIEFDSQTQLLSVRTAKSGTFTI</sequence>
<dbReference type="HAMAP" id="MF_01440">
    <property type="entry name" value="CheD"/>
    <property type="match status" value="1"/>
</dbReference>
<dbReference type="PANTHER" id="PTHR35147">
    <property type="entry name" value="CHEMORECEPTOR GLUTAMINE DEAMIDASE CHED-RELATED"/>
    <property type="match status" value="1"/>
</dbReference>
<dbReference type="InterPro" id="IPR005659">
    <property type="entry name" value="Chemorcpt_Glu_NH3ase_CheD"/>
</dbReference>
<gene>
    <name evidence="3" type="primary">cheD</name>
    <name evidence="4" type="ORF">JZ786_12230</name>
</gene>
<dbReference type="GO" id="GO:0050568">
    <property type="term" value="F:protein-glutamine glutaminase activity"/>
    <property type="evidence" value="ECO:0007669"/>
    <property type="project" value="UniProtKB-UniRule"/>
</dbReference>
<evidence type="ECO:0000256" key="3">
    <source>
        <dbReference type="HAMAP-Rule" id="MF_01440"/>
    </source>
</evidence>
<dbReference type="EC" id="3.5.1.44" evidence="3"/>
<dbReference type="GO" id="GO:0006935">
    <property type="term" value="P:chemotaxis"/>
    <property type="evidence" value="ECO:0007669"/>
    <property type="project" value="UniProtKB-UniRule"/>
</dbReference>
<evidence type="ECO:0000313" key="4">
    <source>
        <dbReference type="EMBL" id="QSO45362.1"/>
    </source>
</evidence>